<keyword evidence="1" id="KW-0812">Transmembrane</keyword>
<organism evidence="3 4">
    <name type="scientific">Coprococcus eutactus</name>
    <dbReference type="NCBI Taxonomy" id="33043"/>
    <lineage>
        <taxon>Bacteria</taxon>
        <taxon>Bacillati</taxon>
        <taxon>Bacillota</taxon>
        <taxon>Clostridia</taxon>
        <taxon>Lachnospirales</taxon>
        <taxon>Lachnospiraceae</taxon>
        <taxon>Coprococcus</taxon>
    </lineage>
</organism>
<sequence length="363" mass="41350">MRRGILYIVLIGACVYIGIINKEKSYFFAAVIMTAVMLSLIAGLIVRYIRTSVKMQMNIPVVEKNSTFCPELAVSVTGGQVPHVAAVFSVLAPGMKKKKKSTFEQIDDRYGKCVGKMKLDVSGRYEIKASGVRIYDAFHIFSIRKKVGGTAYIYVLPQCYLVPVEVTKNTRDFVTDSDVYYSDVRSDDSTEVYQVREYRPGDRMTRIHWKLSARQDEIMVRDTSKALSCPVIICMDLDGRNCRHYGQAMSVALESMVSVSFSLIDVKVPHFIAWYDPEEMSITRYRIVREEDVYDAAARLSYVDARTNDSYDVIGMYRERYRGEDFTSFIDIDMNGNIECGDESFQVGFETIKEDLAKSYITV</sequence>
<gene>
    <name evidence="3" type="ORF">COEU31_23340</name>
</gene>
<evidence type="ECO:0000313" key="4">
    <source>
        <dbReference type="Proteomes" id="UP000660047"/>
    </source>
</evidence>
<accession>A0AAI9K4E5</accession>
<dbReference type="AlphaFoldDB" id="A0AAI9K4E5"/>
<evidence type="ECO:0000259" key="2">
    <source>
        <dbReference type="Pfam" id="PF01882"/>
    </source>
</evidence>
<dbReference type="Pfam" id="PF01882">
    <property type="entry name" value="DUF58"/>
    <property type="match status" value="1"/>
</dbReference>
<reference evidence="3" key="1">
    <citation type="submission" date="2020-06" db="EMBL/GenBank/DDBJ databases">
        <title>Characterization of fructooligosaccharide metabolism and fructooligosaccharide-degrading enzymes in human commensal butyrate producers.</title>
        <authorList>
            <person name="Tanno H."/>
            <person name="Fujii T."/>
            <person name="Hirano K."/>
            <person name="Maeno S."/>
            <person name="Tonozuka T."/>
            <person name="Sakamoto M."/>
            <person name="Ohkuma M."/>
            <person name="Tochio T."/>
            <person name="Endo A."/>
        </authorList>
    </citation>
    <scope>NUCLEOTIDE SEQUENCE</scope>
    <source>
        <strain evidence="3">JCM 31265</strain>
    </source>
</reference>
<dbReference type="InterPro" id="IPR002881">
    <property type="entry name" value="DUF58"/>
</dbReference>
<comment type="caution">
    <text evidence="3">The sequence shown here is derived from an EMBL/GenBank/DDBJ whole genome shotgun (WGS) entry which is preliminary data.</text>
</comment>
<protein>
    <recommendedName>
        <fullName evidence="2">DUF58 domain-containing protein</fullName>
    </recommendedName>
</protein>
<evidence type="ECO:0000313" key="3">
    <source>
        <dbReference type="EMBL" id="GFO95288.1"/>
    </source>
</evidence>
<dbReference type="RefSeq" id="WP_055224555.1">
    <property type="nucleotide sequence ID" value="NZ_BLYL01000016.1"/>
</dbReference>
<keyword evidence="1" id="KW-0472">Membrane</keyword>
<keyword evidence="1" id="KW-1133">Transmembrane helix</keyword>
<dbReference type="Proteomes" id="UP000660047">
    <property type="component" value="Unassembled WGS sequence"/>
</dbReference>
<dbReference type="PANTHER" id="PTHR34351">
    <property type="entry name" value="SLR1927 PROTEIN-RELATED"/>
    <property type="match status" value="1"/>
</dbReference>
<name>A0AAI9K4E5_9FIRM</name>
<feature type="transmembrane region" description="Helical" evidence="1">
    <location>
        <begin position="27"/>
        <end position="49"/>
    </location>
</feature>
<proteinExistence type="predicted"/>
<evidence type="ECO:0000256" key="1">
    <source>
        <dbReference type="SAM" id="Phobius"/>
    </source>
</evidence>
<feature type="transmembrane region" description="Helical" evidence="1">
    <location>
        <begin position="5"/>
        <end position="21"/>
    </location>
</feature>
<dbReference type="EMBL" id="BLYL01000016">
    <property type="protein sequence ID" value="GFO95288.1"/>
    <property type="molecule type" value="Genomic_DNA"/>
</dbReference>
<feature type="domain" description="DUF58" evidence="2">
    <location>
        <begin position="194"/>
        <end position="258"/>
    </location>
</feature>